<dbReference type="PROSITE" id="PS51841">
    <property type="entry name" value="LTD"/>
    <property type="match status" value="1"/>
</dbReference>
<protein>
    <submittedName>
        <fullName evidence="1">CotH kinase family protein</fullName>
    </submittedName>
</protein>
<reference evidence="1 2" key="1">
    <citation type="submission" date="2020-09" db="EMBL/GenBank/DDBJ databases">
        <title>Characterization and genome sequencing of Ruminiclostridium sp. nov. MA18.</title>
        <authorList>
            <person name="Rettenmaier R."/>
            <person name="Kowollik M.-L."/>
            <person name="Liebl W."/>
            <person name="Zverlov V."/>
        </authorList>
    </citation>
    <scope>NUCLEOTIDE SEQUENCE [LARGE SCALE GENOMIC DNA]</scope>
    <source>
        <strain evidence="1 2">MA18</strain>
    </source>
</reference>
<evidence type="ECO:0000313" key="1">
    <source>
        <dbReference type="EMBL" id="QNU68845.1"/>
    </source>
</evidence>
<sequence>MKMYLLGTITEFPVSESVKTIFINEIMASNTTLRDGDIEDADAGSSGGAYSDWIELYNSGNQAVDLRGYTLSDSSSTWEFPSGVIPAKGYLLVWASDKNKVAKDGQLHTNFKLSASGEEITLKAPNGSIIDSLTFPALKDNESYGRKTDASSEWVIFSKASPSNSNINSSESIVVKEPAFSHNGGFYTSQFNLQLTTNEPNTKIYYTLNGSDPVPGKQGTFEYTSPILVKSRAGDPNVLSAISNISNDMWSQWRGPKGEVFKCTTIKAVAIKDGSNKSKIITHSYFVDQNIASRYNLPVISLVTDQANFFDNSKGIYVNGNYEKKGEEWERPVHIEFFEKDGTLAFSDNSGIRINGGYTRKIAQKSLRLYAGHDYDDVDSYKYEIFPGLKKKANGKKLDKFETLILRNAGNDNSGTFFRDALIQSLVSHLNVDTMAYRPSVVFLDGEFWGIYNIRERYDNKYLKAHYNLDKNKVIILDVLQTPEVSEGEPEDYKLYQDDVINYLKSNNIRNTEVYENIKTKIDIENYINYNVTQIYCGNTDWPGNNVAIWKYKTDDGKYHPEAPYGQDGRWRWMLKDTDFGFGYQNQSPSFDSIKYATSEQYVPGAALNSNSSWAVFLLKTLIQNTEFRNQFINAFADQLNTSFIPSRVTAKVDELKAGIQTAMPEHCDRWQAISMGNNNQGGGIPGIPGIPGMGGSSWDDSVKVLKNYAEQRPSYMRQAIVNNFRNDGVTGTAEINISTNTAQGYVKVNSIDIKTTTPGITNASSWTGIYFKGVPVTLKAIPNEGYKFDHWEGISGVTTTSDTITFNPTGNVSVRPVFTAK</sequence>
<dbReference type="InterPro" id="IPR001322">
    <property type="entry name" value="Lamin_tail_dom"/>
</dbReference>
<dbReference type="OrthoDB" id="9806464at2"/>
<dbReference type="Pfam" id="PF13287">
    <property type="entry name" value="Fn3_assoc"/>
    <property type="match status" value="1"/>
</dbReference>
<proteinExistence type="predicted"/>
<dbReference type="Proteomes" id="UP000306409">
    <property type="component" value="Chromosome"/>
</dbReference>
<keyword evidence="2" id="KW-1185">Reference proteome</keyword>
<dbReference type="GO" id="GO:0016301">
    <property type="term" value="F:kinase activity"/>
    <property type="evidence" value="ECO:0007669"/>
    <property type="project" value="UniProtKB-KW"/>
</dbReference>
<dbReference type="AlphaFoldDB" id="A0A4U7JK47"/>
<dbReference type="EMBL" id="CP061336">
    <property type="protein sequence ID" value="QNU68845.1"/>
    <property type="molecule type" value="Genomic_DNA"/>
</dbReference>
<keyword evidence="1" id="KW-0418">Kinase</keyword>
<accession>A0A4U7JK47</accession>
<dbReference type="KEGG" id="rher:EHE19_011125"/>
<evidence type="ECO:0000313" key="2">
    <source>
        <dbReference type="Proteomes" id="UP000306409"/>
    </source>
</evidence>
<dbReference type="InterPro" id="IPR044060">
    <property type="entry name" value="Bacterial_rp_domain"/>
</dbReference>
<dbReference type="Gene3D" id="2.60.40.1260">
    <property type="entry name" value="Lamin Tail domain"/>
    <property type="match status" value="1"/>
</dbReference>
<dbReference type="InterPro" id="IPR026876">
    <property type="entry name" value="Fn3_assoc_repeat"/>
</dbReference>
<dbReference type="SUPFAM" id="SSF74853">
    <property type="entry name" value="Lamin A/C globular tail domain"/>
    <property type="match status" value="1"/>
</dbReference>
<dbReference type="InterPro" id="IPR036415">
    <property type="entry name" value="Lamin_tail_dom_sf"/>
</dbReference>
<gene>
    <name evidence="1" type="ORF">EHE19_011125</name>
</gene>
<keyword evidence="1" id="KW-0808">Transferase</keyword>
<dbReference type="Pfam" id="PF00932">
    <property type="entry name" value="LTD"/>
    <property type="match status" value="1"/>
</dbReference>
<organism evidence="1 2">
    <name type="scientific">Ruminiclostridium herbifermentans</name>
    <dbReference type="NCBI Taxonomy" id="2488810"/>
    <lineage>
        <taxon>Bacteria</taxon>
        <taxon>Bacillati</taxon>
        <taxon>Bacillota</taxon>
        <taxon>Clostridia</taxon>
        <taxon>Eubacteriales</taxon>
        <taxon>Oscillospiraceae</taxon>
        <taxon>Ruminiclostridium</taxon>
    </lineage>
</organism>
<dbReference type="InterPro" id="IPR014867">
    <property type="entry name" value="Spore_coat_CotH_CotH2/3/7"/>
</dbReference>
<dbReference type="Pfam" id="PF18998">
    <property type="entry name" value="Flg_new_2"/>
    <property type="match status" value="1"/>
</dbReference>
<name>A0A4U7JK47_9FIRM</name>
<dbReference type="Pfam" id="PF08757">
    <property type="entry name" value="CotH"/>
    <property type="match status" value="1"/>
</dbReference>